<evidence type="ECO:0000256" key="7">
    <source>
        <dbReference type="ARBA" id="ARBA00023242"/>
    </source>
</evidence>
<comment type="similarity">
    <text evidence="2 10">Belongs to the CUT homeobox family.</text>
</comment>
<dbReference type="OrthoDB" id="6159439at2759"/>
<dbReference type="PANTHER" id="PTHR46123:SF4">
    <property type="entry name" value="MIX-TYPE HOMEOBOX GENE 1-RELATED"/>
    <property type="match status" value="1"/>
</dbReference>
<feature type="DNA-binding region" description="Homeobox" evidence="8">
    <location>
        <begin position="166"/>
        <end position="221"/>
    </location>
</feature>
<dbReference type="SUPFAM" id="SSF47413">
    <property type="entry name" value="lambda repressor-like DNA-binding domains"/>
    <property type="match status" value="1"/>
</dbReference>
<name>A0A210Q167_MIZYE</name>
<reference evidence="14 15" key="1">
    <citation type="journal article" date="2017" name="Nat. Ecol. Evol.">
        <title>Scallop genome provides insights into evolution of bilaterian karyotype and development.</title>
        <authorList>
            <person name="Wang S."/>
            <person name="Zhang J."/>
            <person name="Jiao W."/>
            <person name="Li J."/>
            <person name="Xun X."/>
            <person name="Sun Y."/>
            <person name="Guo X."/>
            <person name="Huan P."/>
            <person name="Dong B."/>
            <person name="Zhang L."/>
            <person name="Hu X."/>
            <person name="Sun X."/>
            <person name="Wang J."/>
            <person name="Zhao C."/>
            <person name="Wang Y."/>
            <person name="Wang D."/>
            <person name="Huang X."/>
            <person name="Wang R."/>
            <person name="Lv J."/>
            <person name="Li Y."/>
            <person name="Zhang Z."/>
            <person name="Liu B."/>
            <person name="Lu W."/>
            <person name="Hui Y."/>
            <person name="Liang J."/>
            <person name="Zhou Z."/>
            <person name="Hou R."/>
            <person name="Li X."/>
            <person name="Liu Y."/>
            <person name="Li H."/>
            <person name="Ning X."/>
            <person name="Lin Y."/>
            <person name="Zhao L."/>
            <person name="Xing Q."/>
            <person name="Dou J."/>
            <person name="Li Y."/>
            <person name="Mao J."/>
            <person name="Guo H."/>
            <person name="Dou H."/>
            <person name="Li T."/>
            <person name="Mu C."/>
            <person name="Jiang W."/>
            <person name="Fu Q."/>
            <person name="Fu X."/>
            <person name="Miao Y."/>
            <person name="Liu J."/>
            <person name="Yu Q."/>
            <person name="Li R."/>
            <person name="Liao H."/>
            <person name="Li X."/>
            <person name="Kong Y."/>
            <person name="Jiang Z."/>
            <person name="Chourrout D."/>
            <person name="Li R."/>
            <person name="Bao Z."/>
        </authorList>
    </citation>
    <scope>NUCLEOTIDE SEQUENCE [LARGE SCALE GENOMIC DNA]</scope>
    <source>
        <strain evidence="14 15">PY_sf001</strain>
    </source>
</reference>
<feature type="domain" description="Homeobox" evidence="12">
    <location>
        <begin position="164"/>
        <end position="220"/>
    </location>
</feature>
<feature type="region of interest" description="Disordered" evidence="11">
    <location>
        <begin position="376"/>
        <end position="399"/>
    </location>
</feature>
<dbReference type="GO" id="GO:0000977">
    <property type="term" value="F:RNA polymerase II transcription regulatory region sequence-specific DNA binding"/>
    <property type="evidence" value="ECO:0007669"/>
    <property type="project" value="TreeGrafter"/>
</dbReference>
<evidence type="ECO:0000313" key="15">
    <source>
        <dbReference type="Proteomes" id="UP000242188"/>
    </source>
</evidence>
<dbReference type="SMART" id="SM01109">
    <property type="entry name" value="CUT"/>
    <property type="match status" value="1"/>
</dbReference>
<dbReference type="Proteomes" id="UP000242188">
    <property type="component" value="Unassembled WGS sequence"/>
</dbReference>
<dbReference type="InterPro" id="IPR003350">
    <property type="entry name" value="CUT_dom"/>
</dbReference>
<keyword evidence="15" id="KW-1185">Reference proteome</keyword>
<organism evidence="14 15">
    <name type="scientific">Mizuhopecten yessoensis</name>
    <name type="common">Japanese scallop</name>
    <name type="synonym">Patinopecten yessoensis</name>
    <dbReference type="NCBI Taxonomy" id="6573"/>
    <lineage>
        <taxon>Eukaryota</taxon>
        <taxon>Metazoa</taxon>
        <taxon>Spiralia</taxon>
        <taxon>Lophotrochozoa</taxon>
        <taxon>Mollusca</taxon>
        <taxon>Bivalvia</taxon>
        <taxon>Autobranchia</taxon>
        <taxon>Pteriomorphia</taxon>
        <taxon>Pectinida</taxon>
        <taxon>Pectinoidea</taxon>
        <taxon>Pectinidae</taxon>
        <taxon>Mizuhopecten</taxon>
    </lineage>
</organism>
<evidence type="ECO:0000256" key="5">
    <source>
        <dbReference type="ARBA" id="ARBA00023155"/>
    </source>
</evidence>
<protein>
    <recommendedName>
        <fullName evidence="10">One cut domain family member</fullName>
    </recommendedName>
</protein>
<dbReference type="Pfam" id="PF02376">
    <property type="entry name" value="CUT"/>
    <property type="match status" value="1"/>
</dbReference>
<comment type="subcellular location">
    <subcellularLocation>
        <location evidence="1 8 9">Nucleus</location>
    </subcellularLocation>
</comment>
<feature type="region of interest" description="Disordered" evidence="11">
    <location>
        <begin position="329"/>
        <end position="364"/>
    </location>
</feature>
<dbReference type="EMBL" id="NEDP02005266">
    <property type="protein sequence ID" value="OWF42478.1"/>
    <property type="molecule type" value="Genomic_DNA"/>
</dbReference>
<dbReference type="InterPro" id="IPR009057">
    <property type="entry name" value="Homeodomain-like_sf"/>
</dbReference>
<feature type="domain" description="CUT" evidence="13">
    <location>
        <begin position="64"/>
        <end position="154"/>
    </location>
</feature>
<dbReference type="GO" id="GO:0000981">
    <property type="term" value="F:DNA-binding transcription factor activity, RNA polymerase II-specific"/>
    <property type="evidence" value="ECO:0007669"/>
    <property type="project" value="TreeGrafter"/>
</dbReference>
<evidence type="ECO:0000256" key="4">
    <source>
        <dbReference type="ARBA" id="ARBA00023125"/>
    </source>
</evidence>
<dbReference type="Gene3D" id="1.10.10.60">
    <property type="entry name" value="Homeodomain-like"/>
    <property type="match status" value="1"/>
</dbReference>
<feature type="region of interest" description="Disordered" evidence="11">
    <location>
        <begin position="22"/>
        <end position="51"/>
    </location>
</feature>
<comment type="caution">
    <text evidence="14">The sequence shown here is derived from an EMBL/GenBank/DDBJ whole genome shotgun (WGS) entry which is preliminary data.</text>
</comment>
<evidence type="ECO:0000256" key="10">
    <source>
        <dbReference type="RuleBase" id="RU361129"/>
    </source>
</evidence>
<dbReference type="PANTHER" id="PTHR46123">
    <property type="entry name" value="MIX-TYPE HOMEOBOX GENE 1-RELATED"/>
    <property type="match status" value="1"/>
</dbReference>
<evidence type="ECO:0000259" key="12">
    <source>
        <dbReference type="PROSITE" id="PS50071"/>
    </source>
</evidence>
<evidence type="ECO:0000256" key="1">
    <source>
        <dbReference type="ARBA" id="ARBA00004123"/>
    </source>
</evidence>
<evidence type="ECO:0000256" key="11">
    <source>
        <dbReference type="SAM" id="MobiDB-lite"/>
    </source>
</evidence>
<dbReference type="InterPro" id="IPR001356">
    <property type="entry name" value="HD"/>
</dbReference>
<feature type="compositionally biased region" description="Polar residues" evidence="11">
    <location>
        <begin position="331"/>
        <end position="364"/>
    </location>
</feature>
<gene>
    <name evidence="14" type="ORF">KP79_PYT19072</name>
</gene>
<dbReference type="CDD" id="cd00086">
    <property type="entry name" value="homeodomain"/>
    <property type="match status" value="1"/>
</dbReference>
<feature type="region of interest" description="Disordered" evidence="11">
    <location>
        <begin position="279"/>
        <end position="300"/>
    </location>
</feature>
<keyword evidence="6 10" id="KW-0804">Transcription</keyword>
<proteinExistence type="inferred from homology"/>
<evidence type="ECO:0000313" key="14">
    <source>
        <dbReference type="EMBL" id="OWF42478.1"/>
    </source>
</evidence>
<feature type="compositionally biased region" description="Acidic residues" evidence="11">
    <location>
        <begin position="29"/>
        <end position="47"/>
    </location>
</feature>
<dbReference type="InterPro" id="IPR051306">
    <property type="entry name" value="Homeobox_regulator"/>
</dbReference>
<keyword evidence="3 10" id="KW-0805">Transcription regulation</keyword>
<evidence type="ECO:0000256" key="6">
    <source>
        <dbReference type="ARBA" id="ARBA00023163"/>
    </source>
</evidence>
<dbReference type="AlphaFoldDB" id="A0A210Q167"/>
<evidence type="ECO:0000256" key="8">
    <source>
        <dbReference type="PROSITE-ProRule" id="PRU00108"/>
    </source>
</evidence>
<dbReference type="Gene3D" id="1.10.260.40">
    <property type="entry name" value="lambda repressor-like DNA-binding domains"/>
    <property type="match status" value="1"/>
</dbReference>
<dbReference type="SMART" id="SM00389">
    <property type="entry name" value="HOX"/>
    <property type="match status" value="1"/>
</dbReference>
<dbReference type="InterPro" id="IPR010982">
    <property type="entry name" value="Lambda_DNA-bd_dom_sf"/>
</dbReference>
<evidence type="ECO:0000256" key="9">
    <source>
        <dbReference type="RuleBase" id="RU000682"/>
    </source>
</evidence>
<dbReference type="PROSITE" id="PS50071">
    <property type="entry name" value="HOMEOBOX_2"/>
    <property type="match status" value="1"/>
</dbReference>
<keyword evidence="5 8" id="KW-0371">Homeobox</keyword>
<accession>A0A210Q167</accession>
<feature type="compositionally biased region" description="Polar residues" evidence="11">
    <location>
        <begin position="389"/>
        <end position="399"/>
    </location>
</feature>
<dbReference type="PROSITE" id="PS51042">
    <property type="entry name" value="CUT"/>
    <property type="match status" value="1"/>
</dbReference>
<evidence type="ECO:0000259" key="13">
    <source>
        <dbReference type="PROSITE" id="PS51042"/>
    </source>
</evidence>
<dbReference type="SUPFAM" id="SSF46689">
    <property type="entry name" value="Homeodomain-like"/>
    <property type="match status" value="1"/>
</dbReference>
<dbReference type="GO" id="GO:0005634">
    <property type="term" value="C:nucleus"/>
    <property type="evidence" value="ECO:0007669"/>
    <property type="project" value="UniProtKB-SubCell"/>
</dbReference>
<keyword evidence="4 8" id="KW-0238">DNA-binding</keyword>
<keyword evidence="7 8" id="KW-0539">Nucleus</keyword>
<evidence type="ECO:0000256" key="3">
    <source>
        <dbReference type="ARBA" id="ARBA00023015"/>
    </source>
</evidence>
<evidence type="ECO:0000256" key="2">
    <source>
        <dbReference type="ARBA" id="ARBA00008190"/>
    </source>
</evidence>
<dbReference type="Pfam" id="PF00046">
    <property type="entry name" value="Homeodomain"/>
    <property type="match status" value="1"/>
</dbReference>
<sequence>MENTAINLEALERTAAWVQQVSQMKGQAMEEDPLPPDSGLEETDSGDGEPLSQFHNIYQQLQDQFNTSSGSEVDIPSTVKEFKDVLEKFGISQRFAAKNIMEKTSQGNLSFLLDKGRNKQWHELSPRGRVPYVRMRRWLDSTDEQKHTMSLLQKTKEYKKTGPKDGFGRREKFTVFQLMVLCRFFEEDPNPNLSTRALLAEKLGAPVDRITIWFQNQRARGFPAKKMLSQSNFSRKAPGAMDAVTSSTSRTDASLPAANFLPSHSSPFNLSTHILQNMSHLPPSIHGQNTASLSSSDLSDSFRGQSMQMAAHLNSKPYVNRLVPAHLQGQGHLNGQSYSSRGQSHLPDSTMMETPPNSEVKQNSIKTEFQQKCEISDEPIESNHGDQPLNFSTNNNTTT</sequence>